<organism evidence="11 12">
    <name type="scientific">Amniculicola lignicola CBS 123094</name>
    <dbReference type="NCBI Taxonomy" id="1392246"/>
    <lineage>
        <taxon>Eukaryota</taxon>
        <taxon>Fungi</taxon>
        <taxon>Dikarya</taxon>
        <taxon>Ascomycota</taxon>
        <taxon>Pezizomycotina</taxon>
        <taxon>Dothideomycetes</taxon>
        <taxon>Pleosporomycetidae</taxon>
        <taxon>Pleosporales</taxon>
        <taxon>Amniculicolaceae</taxon>
        <taxon>Amniculicola</taxon>
    </lineage>
</organism>
<dbReference type="GO" id="GO:0004814">
    <property type="term" value="F:arginine-tRNA ligase activity"/>
    <property type="evidence" value="ECO:0007669"/>
    <property type="project" value="UniProtKB-EC"/>
</dbReference>
<evidence type="ECO:0000313" key="11">
    <source>
        <dbReference type="EMBL" id="KAF1998071.1"/>
    </source>
</evidence>
<dbReference type="InterPro" id="IPR009080">
    <property type="entry name" value="tRNAsynth_Ia_anticodon-bd"/>
</dbReference>
<dbReference type="PANTHER" id="PTHR11956:SF11">
    <property type="entry name" value="ARGININE--TRNA LIGASE, MITOCHONDRIAL-RELATED"/>
    <property type="match status" value="1"/>
</dbReference>
<gene>
    <name evidence="11" type="ORF">P154DRAFT_267596</name>
</gene>
<comment type="catalytic activity">
    <reaction evidence="8">
        <text>tRNA(Arg) + L-arginine + ATP = L-arginyl-tRNA(Arg) + AMP + diphosphate</text>
        <dbReference type="Rhea" id="RHEA:20301"/>
        <dbReference type="Rhea" id="RHEA-COMP:9658"/>
        <dbReference type="Rhea" id="RHEA-COMP:9673"/>
        <dbReference type="ChEBI" id="CHEBI:30616"/>
        <dbReference type="ChEBI" id="CHEBI:32682"/>
        <dbReference type="ChEBI" id="CHEBI:33019"/>
        <dbReference type="ChEBI" id="CHEBI:78442"/>
        <dbReference type="ChEBI" id="CHEBI:78513"/>
        <dbReference type="ChEBI" id="CHEBI:456215"/>
        <dbReference type="EC" id="6.1.1.19"/>
    </reaction>
</comment>
<dbReference type="GO" id="GO:0032543">
    <property type="term" value="P:mitochondrial translation"/>
    <property type="evidence" value="ECO:0007669"/>
    <property type="project" value="TreeGrafter"/>
</dbReference>
<dbReference type="Gene3D" id="3.40.50.620">
    <property type="entry name" value="HUPs"/>
    <property type="match status" value="1"/>
</dbReference>
<dbReference type="EC" id="6.1.1.19" evidence="2"/>
<evidence type="ECO:0000313" key="12">
    <source>
        <dbReference type="Proteomes" id="UP000799779"/>
    </source>
</evidence>
<dbReference type="EMBL" id="ML977607">
    <property type="protein sequence ID" value="KAF1998071.1"/>
    <property type="molecule type" value="Genomic_DNA"/>
</dbReference>
<dbReference type="InterPro" id="IPR036695">
    <property type="entry name" value="Arg-tRNA-synth_N_sf"/>
</dbReference>
<keyword evidence="7 9" id="KW-0030">Aminoacyl-tRNA synthetase</keyword>
<dbReference type="SUPFAM" id="SSF47323">
    <property type="entry name" value="Anticodon-binding domain of a subclass of class I aminoacyl-tRNA synthetases"/>
    <property type="match status" value="1"/>
</dbReference>
<keyword evidence="12" id="KW-1185">Reference proteome</keyword>
<dbReference type="GO" id="GO:0006420">
    <property type="term" value="P:arginyl-tRNA aminoacylation"/>
    <property type="evidence" value="ECO:0007669"/>
    <property type="project" value="InterPro"/>
</dbReference>
<dbReference type="Gene3D" id="3.30.1360.70">
    <property type="entry name" value="Arginyl tRNA synthetase N-terminal domain"/>
    <property type="match status" value="1"/>
</dbReference>
<dbReference type="InterPro" id="IPR014729">
    <property type="entry name" value="Rossmann-like_a/b/a_fold"/>
</dbReference>
<dbReference type="Pfam" id="PF00750">
    <property type="entry name" value="tRNA-synt_1d"/>
    <property type="match status" value="1"/>
</dbReference>
<keyword evidence="5 9" id="KW-0067">ATP-binding</keyword>
<dbReference type="Pfam" id="PF05746">
    <property type="entry name" value="DALR_1"/>
    <property type="match status" value="1"/>
</dbReference>
<keyword evidence="4 9" id="KW-0547">Nucleotide-binding</keyword>
<proteinExistence type="inferred from homology"/>
<evidence type="ECO:0000256" key="2">
    <source>
        <dbReference type="ARBA" id="ARBA00012837"/>
    </source>
</evidence>
<evidence type="ECO:0000256" key="8">
    <source>
        <dbReference type="ARBA" id="ARBA00049339"/>
    </source>
</evidence>
<sequence length="653" mass="72506">MATLSLSDLEDLLGKLELSSPIPPHATADVLNKPIDVCRSYLANALCKSIECDPTAAYNSIQLSSNPLHGDFTVVLPRLCPGVKPSEVADALLKKFPPSALFPLPWEDGIHLRLCVQSEAFTPLIIRYINDRKQSYGADSSLGLVEPASPEGGRKKLVVEFSNPNIAEEFQGKHLRSTILGAFVSRMHEHHGWDITKINFLGDWGKPTGLLGVGWERFGSEEAFEQDSVGHLLEVYHKIHEEFLPEQLASKKASEAKKKGTDDGEAQADIEGKGLFAERNAYFKRMEDGDDQAMALFKRVRDVNIENYTNFYARLGVIFDEYSGESQVSQEVMAEIEQALKDKGLYKDIDGAWGVDMKDLGQRSGAALLRNRSGTSTYLLRYLASVLDRYRKVSFDKMIFVAAEKSGHFTRMTKLFEAMDMTDLAGRLQHINFNDVSHMAEKLGEGQIHQPHEILDQCEKAMLNALRADEEKARLLGDSEDTGKIVGIAALLTQELATRFSSSHAFDISSMTTFKTGSGPYLQYWYARLRALLLAHPVPEDLTNEDYASIEGEDQTSLLLLLAEYPEVVSAVYKNLEPSAIMTYLTNLIEHVSDCFEDEEPAGEGYEPQEITPAQSALYETTRQVLENAMNLLGLSLPPGIAELGRVDTPVAD</sequence>
<dbReference type="SUPFAM" id="SSF55190">
    <property type="entry name" value="Arginyl-tRNA synthetase (ArgRS), N-terminal 'additional' domain"/>
    <property type="match status" value="1"/>
</dbReference>
<keyword evidence="6 9" id="KW-0648">Protein biosynthesis</keyword>
<dbReference type="InterPro" id="IPR001278">
    <property type="entry name" value="Arg-tRNA-ligase"/>
</dbReference>
<evidence type="ECO:0000256" key="6">
    <source>
        <dbReference type="ARBA" id="ARBA00022917"/>
    </source>
</evidence>
<dbReference type="AlphaFoldDB" id="A0A6A5WD51"/>
<evidence type="ECO:0000256" key="4">
    <source>
        <dbReference type="ARBA" id="ARBA00022741"/>
    </source>
</evidence>
<evidence type="ECO:0000256" key="5">
    <source>
        <dbReference type="ARBA" id="ARBA00022840"/>
    </source>
</evidence>
<evidence type="ECO:0000256" key="3">
    <source>
        <dbReference type="ARBA" id="ARBA00022598"/>
    </source>
</evidence>
<dbReference type="GO" id="GO:0005739">
    <property type="term" value="C:mitochondrion"/>
    <property type="evidence" value="ECO:0007669"/>
    <property type="project" value="TreeGrafter"/>
</dbReference>
<dbReference type="OrthoDB" id="68056at2759"/>
<dbReference type="Gene3D" id="1.10.730.10">
    <property type="entry name" value="Isoleucyl-tRNA Synthetase, Domain 1"/>
    <property type="match status" value="1"/>
</dbReference>
<dbReference type="SUPFAM" id="SSF52374">
    <property type="entry name" value="Nucleotidylyl transferase"/>
    <property type="match status" value="1"/>
</dbReference>
<accession>A0A6A5WD51</accession>
<evidence type="ECO:0000256" key="9">
    <source>
        <dbReference type="RuleBase" id="RU363038"/>
    </source>
</evidence>
<evidence type="ECO:0000256" key="1">
    <source>
        <dbReference type="ARBA" id="ARBA00005594"/>
    </source>
</evidence>
<dbReference type="InterPro" id="IPR008909">
    <property type="entry name" value="DALR_anticod-bd"/>
</dbReference>
<evidence type="ECO:0000256" key="7">
    <source>
        <dbReference type="ARBA" id="ARBA00023146"/>
    </source>
</evidence>
<dbReference type="Proteomes" id="UP000799779">
    <property type="component" value="Unassembled WGS sequence"/>
</dbReference>
<comment type="similarity">
    <text evidence="1 9">Belongs to the class-I aminoacyl-tRNA synthetase family.</text>
</comment>
<protein>
    <recommendedName>
        <fullName evidence="2">arginine--tRNA ligase</fullName>
        <ecNumber evidence="2">6.1.1.19</ecNumber>
    </recommendedName>
</protein>
<feature type="domain" description="DALR anticodon binding" evidence="10">
    <location>
        <begin position="522"/>
        <end position="641"/>
    </location>
</feature>
<keyword evidence="3 9" id="KW-0436">Ligase</keyword>
<dbReference type="InterPro" id="IPR035684">
    <property type="entry name" value="ArgRS_core"/>
</dbReference>
<name>A0A6A5WD51_9PLEO</name>
<dbReference type="PRINTS" id="PR01038">
    <property type="entry name" value="TRNASYNTHARG"/>
</dbReference>
<dbReference type="SMART" id="SM00836">
    <property type="entry name" value="DALR_1"/>
    <property type="match status" value="1"/>
</dbReference>
<evidence type="ECO:0000259" key="10">
    <source>
        <dbReference type="SMART" id="SM00836"/>
    </source>
</evidence>
<reference evidence="11" key="1">
    <citation type="journal article" date="2020" name="Stud. Mycol.">
        <title>101 Dothideomycetes genomes: a test case for predicting lifestyles and emergence of pathogens.</title>
        <authorList>
            <person name="Haridas S."/>
            <person name="Albert R."/>
            <person name="Binder M."/>
            <person name="Bloem J."/>
            <person name="Labutti K."/>
            <person name="Salamov A."/>
            <person name="Andreopoulos B."/>
            <person name="Baker S."/>
            <person name="Barry K."/>
            <person name="Bills G."/>
            <person name="Bluhm B."/>
            <person name="Cannon C."/>
            <person name="Castanera R."/>
            <person name="Culley D."/>
            <person name="Daum C."/>
            <person name="Ezra D."/>
            <person name="Gonzalez J."/>
            <person name="Henrissat B."/>
            <person name="Kuo A."/>
            <person name="Liang C."/>
            <person name="Lipzen A."/>
            <person name="Lutzoni F."/>
            <person name="Magnuson J."/>
            <person name="Mondo S."/>
            <person name="Nolan M."/>
            <person name="Ohm R."/>
            <person name="Pangilinan J."/>
            <person name="Park H.-J."/>
            <person name="Ramirez L."/>
            <person name="Alfaro M."/>
            <person name="Sun H."/>
            <person name="Tritt A."/>
            <person name="Yoshinaga Y."/>
            <person name="Zwiers L.-H."/>
            <person name="Turgeon B."/>
            <person name="Goodwin S."/>
            <person name="Spatafora J."/>
            <person name="Crous P."/>
            <person name="Grigoriev I."/>
        </authorList>
    </citation>
    <scope>NUCLEOTIDE SEQUENCE</scope>
    <source>
        <strain evidence="11">CBS 123094</strain>
    </source>
</reference>
<dbReference type="PANTHER" id="PTHR11956">
    <property type="entry name" value="ARGINYL-TRNA SYNTHETASE"/>
    <property type="match status" value="1"/>
</dbReference>
<dbReference type="GO" id="GO:0005524">
    <property type="term" value="F:ATP binding"/>
    <property type="evidence" value="ECO:0007669"/>
    <property type="project" value="UniProtKB-KW"/>
</dbReference>